<reference evidence="2 3" key="1">
    <citation type="submission" date="2019-11" db="EMBL/GenBank/DDBJ databases">
        <title>Whole genome sequence of Oryza granulata.</title>
        <authorList>
            <person name="Li W."/>
        </authorList>
    </citation>
    <scope>NUCLEOTIDE SEQUENCE [LARGE SCALE GENOMIC DNA]</scope>
    <source>
        <strain evidence="3">cv. Menghai</strain>
        <tissue evidence="2">Leaf</tissue>
    </source>
</reference>
<protein>
    <recommendedName>
        <fullName evidence="4">DUF834 domain-containing protein</fullName>
    </recommendedName>
</protein>
<gene>
    <name evidence="2" type="ORF">E2562_034191</name>
</gene>
<evidence type="ECO:0000256" key="1">
    <source>
        <dbReference type="SAM" id="MobiDB-lite"/>
    </source>
</evidence>
<name>A0A6G1F193_9ORYZ</name>
<proteinExistence type="predicted"/>
<comment type="caution">
    <text evidence="2">The sequence shown here is derived from an EMBL/GenBank/DDBJ whole genome shotgun (WGS) entry which is preliminary data.</text>
</comment>
<sequence>MPRRPPPEEQTVASGVAAAVLVERRGEGGGGRGRRGCHGETRHAGETRREEGGAAEGSSGMGAEESGEWVGMRAEMKPMGGDGVDEGGMTNAVGGPLAAVAVDGW</sequence>
<feature type="region of interest" description="Disordered" evidence="1">
    <location>
        <begin position="75"/>
        <end position="94"/>
    </location>
</feature>
<keyword evidence="3" id="KW-1185">Reference proteome</keyword>
<evidence type="ECO:0000313" key="2">
    <source>
        <dbReference type="EMBL" id="KAF0930657.1"/>
    </source>
</evidence>
<feature type="compositionally biased region" description="Basic and acidic residues" evidence="1">
    <location>
        <begin position="37"/>
        <end position="52"/>
    </location>
</feature>
<organism evidence="2 3">
    <name type="scientific">Oryza meyeriana var. granulata</name>
    <dbReference type="NCBI Taxonomy" id="110450"/>
    <lineage>
        <taxon>Eukaryota</taxon>
        <taxon>Viridiplantae</taxon>
        <taxon>Streptophyta</taxon>
        <taxon>Embryophyta</taxon>
        <taxon>Tracheophyta</taxon>
        <taxon>Spermatophyta</taxon>
        <taxon>Magnoliopsida</taxon>
        <taxon>Liliopsida</taxon>
        <taxon>Poales</taxon>
        <taxon>Poaceae</taxon>
        <taxon>BOP clade</taxon>
        <taxon>Oryzoideae</taxon>
        <taxon>Oryzeae</taxon>
        <taxon>Oryzinae</taxon>
        <taxon>Oryza</taxon>
        <taxon>Oryza meyeriana</taxon>
    </lineage>
</organism>
<evidence type="ECO:0000313" key="3">
    <source>
        <dbReference type="Proteomes" id="UP000479710"/>
    </source>
</evidence>
<accession>A0A6G1F193</accession>
<dbReference type="AlphaFoldDB" id="A0A6G1F193"/>
<evidence type="ECO:0008006" key="4">
    <source>
        <dbReference type="Google" id="ProtNLM"/>
    </source>
</evidence>
<dbReference type="EMBL" id="SPHZ02000002">
    <property type="protein sequence ID" value="KAF0930657.1"/>
    <property type="molecule type" value="Genomic_DNA"/>
</dbReference>
<feature type="region of interest" description="Disordered" evidence="1">
    <location>
        <begin position="24"/>
        <end position="67"/>
    </location>
</feature>
<dbReference type="Proteomes" id="UP000479710">
    <property type="component" value="Unassembled WGS sequence"/>
</dbReference>